<comment type="caution">
    <text evidence="1">The sequence shown here is derived from an EMBL/GenBank/DDBJ whole genome shotgun (WGS) entry which is preliminary data.</text>
</comment>
<dbReference type="Proteomes" id="UP000824120">
    <property type="component" value="Chromosome 4"/>
</dbReference>
<proteinExistence type="predicted"/>
<gene>
    <name evidence="1" type="ORF">H5410_020458</name>
</gene>
<name>A0A9J5Z8H4_SOLCO</name>
<protein>
    <submittedName>
        <fullName evidence="1">Uncharacterized protein</fullName>
    </submittedName>
</protein>
<sequence length="98" mass="11157">NTNFISSFVSPRSPVPLSFFFSSSSIFHFPSSILRRKTEKSLLWPLNSIRDGLKQCFNVEKSNVEEIVDSSKKIGYSESEPKPFPISFLLLATQGRKR</sequence>
<reference evidence="1 2" key="1">
    <citation type="submission" date="2020-09" db="EMBL/GenBank/DDBJ databases">
        <title>De no assembly of potato wild relative species, Solanum commersonii.</title>
        <authorList>
            <person name="Cho K."/>
        </authorList>
    </citation>
    <scope>NUCLEOTIDE SEQUENCE [LARGE SCALE GENOMIC DNA]</scope>
    <source>
        <strain evidence="1">LZ3.2</strain>
        <tissue evidence="1">Leaf</tissue>
    </source>
</reference>
<evidence type="ECO:0000313" key="2">
    <source>
        <dbReference type="Proteomes" id="UP000824120"/>
    </source>
</evidence>
<evidence type="ECO:0000313" key="1">
    <source>
        <dbReference type="EMBL" id="KAG5609177.1"/>
    </source>
</evidence>
<organism evidence="1 2">
    <name type="scientific">Solanum commersonii</name>
    <name type="common">Commerson's wild potato</name>
    <name type="synonym">Commerson's nightshade</name>
    <dbReference type="NCBI Taxonomy" id="4109"/>
    <lineage>
        <taxon>Eukaryota</taxon>
        <taxon>Viridiplantae</taxon>
        <taxon>Streptophyta</taxon>
        <taxon>Embryophyta</taxon>
        <taxon>Tracheophyta</taxon>
        <taxon>Spermatophyta</taxon>
        <taxon>Magnoliopsida</taxon>
        <taxon>eudicotyledons</taxon>
        <taxon>Gunneridae</taxon>
        <taxon>Pentapetalae</taxon>
        <taxon>asterids</taxon>
        <taxon>lamiids</taxon>
        <taxon>Solanales</taxon>
        <taxon>Solanaceae</taxon>
        <taxon>Solanoideae</taxon>
        <taxon>Solaneae</taxon>
        <taxon>Solanum</taxon>
    </lineage>
</organism>
<feature type="non-terminal residue" evidence="1">
    <location>
        <position position="1"/>
    </location>
</feature>
<accession>A0A9J5Z8H4</accession>
<dbReference type="AlphaFoldDB" id="A0A9J5Z8H4"/>
<dbReference type="EMBL" id="JACXVP010000004">
    <property type="protein sequence ID" value="KAG5609177.1"/>
    <property type="molecule type" value="Genomic_DNA"/>
</dbReference>
<keyword evidence="2" id="KW-1185">Reference proteome</keyword>